<comment type="similarity">
    <text evidence="1 11">Belongs to the PyrK family.</text>
</comment>
<dbReference type="InterPro" id="IPR017927">
    <property type="entry name" value="FAD-bd_FR_type"/>
</dbReference>
<evidence type="ECO:0000256" key="13">
    <source>
        <dbReference type="PIRSR" id="PIRSR006816-2"/>
    </source>
</evidence>
<dbReference type="HAMAP" id="MF_01211">
    <property type="entry name" value="DHODB_Fe_S_bind"/>
    <property type="match status" value="1"/>
</dbReference>
<feature type="domain" description="FAD-binding FR-type" evidence="14">
    <location>
        <begin position="2"/>
        <end position="105"/>
    </location>
</feature>
<protein>
    <recommendedName>
        <fullName evidence="11">Dihydroorotate dehydrogenase B (NAD(+)), electron transfer subunit</fullName>
    </recommendedName>
    <alternativeName>
        <fullName evidence="11">Dihydroorotate oxidase B, electron transfer subunit</fullName>
    </alternativeName>
</protein>
<evidence type="ECO:0000259" key="14">
    <source>
        <dbReference type="PROSITE" id="PS51384"/>
    </source>
</evidence>
<comment type="caution">
    <text evidence="11">Lacks conserved residue(s) required for the propagation of feature annotation.</text>
</comment>
<feature type="binding site" evidence="11 13">
    <location>
        <position position="227"/>
    </location>
    <ligand>
        <name>[2Fe-2S] cluster</name>
        <dbReference type="ChEBI" id="CHEBI:190135"/>
    </ligand>
</feature>
<dbReference type="GO" id="GO:0016491">
    <property type="term" value="F:oxidoreductase activity"/>
    <property type="evidence" value="ECO:0007669"/>
    <property type="project" value="InterPro"/>
</dbReference>
<comment type="caution">
    <text evidence="15">The sequence shown here is derived from an EMBL/GenBank/DDBJ whole genome shotgun (WGS) entry which is preliminary data.</text>
</comment>
<dbReference type="SUPFAM" id="SSF52343">
    <property type="entry name" value="Ferredoxin reductase-like, C-terminal NADP-linked domain"/>
    <property type="match status" value="1"/>
</dbReference>
<dbReference type="InterPro" id="IPR012165">
    <property type="entry name" value="Cyt_c3_hydrogenase_gsu"/>
</dbReference>
<dbReference type="PIRSF" id="PIRSF006816">
    <property type="entry name" value="Cyc3_hyd_g"/>
    <property type="match status" value="1"/>
</dbReference>
<name>A0A1V1PE28_9BACT</name>
<dbReference type="InterPro" id="IPR023455">
    <property type="entry name" value="Dihydroorotate_DHASE_ETsu"/>
</dbReference>
<keyword evidence="10 11" id="KW-0411">Iron-sulfur</keyword>
<dbReference type="InterPro" id="IPR039261">
    <property type="entry name" value="FNR_nucleotide-bd"/>
</dbReference>
<feature type="binding site" evidence="11 13">
    <location>
        <position position="235"/>
    </location>
    <ligand>
        <name>[2Fe-2S] cluster</name>
        <dbReference type="ChEBI" id="CHEBI:190135"/>
    </ligand>
</feature>
<dbReference type="GO" id="GO:0050660">
    <property type="term" value="F:flavin adenine dinucleotide binding"/>
    <property type="evidence" value="ECO:0007669"/>
    <property type="project" value="InterPro"/>
</dbReference>
<dbReference type="PANTHER" id="PTHR43513:SF3">
    <property type="entry name" value="DIHYDROOROTATE DEHYDROGENASE B (NAD(+)), ELECTRON TRANSFER SUBUNIT-RELATED"/>
    <property type="match status" value="1"/>
</dbReference>
<evidence type="ECO:0000256" key="1">
    <source>
        <dbReference type="ARBA" id="ARBA00006422"/>
    </source>
</evidence>
<comment type="pathway">
    <text evidence="11">Pyrimidine metabolism; UMP biosynthesis via de novo pathway; orotate from (S)-dihydroorotate (NAD(+) route): step 1/1.</text>
</comment>
<evidence type="ECO:0000256" key="2">
    <source>
        <dbReference type="ARBA" id="ARBA00022448"/>
    </source>
</evidence>
<keyword evidence="6 11" id="KW-0274">FAD</keyword>
<dbReference type="CDD" id="cd06218">
    <property type="entry name" value="DHOD_e_trans"/>
    <property type="match status" value="1"/>
</dbReference>
<evidence type="ECO:0000256" key="12">
    <source>
        <dbReference type="PIRSR" id="PIRSR006816-1"/>
    </source>
</evidence>
<keyword evidence="4 11" id="KW-0001">2Fe-2S</keyword>
<dbReference type="InterPro" id="IPR050353">
    <property type="entry name" value="PyrK_electron_transfer"/>
</dbReference>
<comment type="function">
    <text evidence="11">Responsible for channeling the electrons from the oxidation of dihydroorotate from the FMN redox center in the PyrD type B subunit to the ultimate electron acceptor NAD(+).</text>
</comment>
<evidence type="ECO:0000256" key="6">
    <source>
        <dbReference type="ARBA" id="ARBA00022827"/>
    </source>
</evidence>
<dbReference type="InterPro" id="IPR001433">
    <property type="entry name" value="OxRdtase_FAD/NAD-bd"/>
</dbReference>
<feature type="binding site" evidence="11 13">
    <location>
        <position position="232"/>
    </location>
    <ligand>
        <name>[2Fe-2S] cluster</name>
        <dbReference type="ChEBI" id="CHEBI:190135"/>
    </ligand>
</feature>
<dbReference type="EMBL" id="ATBP01000086">
    <property type="protein sequence ID" value="ETR73131.1"/>
    <property type="molecule type" value="Genomic_DNA"/>
</dbReference>
<evidence type="ECO:0000256" key="10">
    <source>
        <dbReference type="ARBA" id="ARBA00023014"/>
    </source>
</evidence>
<dbReference type="PROSITE" id="PS51384">
    <property type="entry name" value="FAD_FR"/>
    <property type="match status" value="1"/>
</dbReference>
<comment type="cofactor">
    <cofactor evidence="11 12">
        <name>FAD</name>
        <dbReference type="ChEBI" id="CHEBI:57692"/>
    </cofactor>
    <text evidence="11 12">Binds 1 FAD per subunit.</text>
</comment>
<evidence type="ECO:0000313" key="16">
    <source>
        <dbReference type="Proteomes" id="UP000189670"/>
    </source>
</evidence>
<evidence type="ECO:0000256" key="7">
    <source>
        <dbReference type="ARBA" id="ARBA00022975"/>
    </source>
</evidence>
<gene>
    <name evidence="11" type="primary">pyrK</name>
    <name evidence="15" type="ORF">OMM_01189</name>
</gene>
<dbReference type="GO" id="GO:0046872">
    <property type="term" value="F:metal ion binding"/>
    <property type="evidence" value="ECO:0007669"/>
    <property type="project" value="UniProtKB-KW"/>
</dbReference>
<dbReference type="GO" id="GO:0009055">
    <property type="term" value="F:electron transfer activity"/>
    <property type="evidence" value="ECO:0007669"/>
    <property type="project" value="UniProtKB-UniRule"/>
</dbReference>
<dbReference type="Pfam" id="PF00175">
    <property type="entry name" value="NAD_binding_1"/>
    <property type="match status" value="1"/>
</dbReference>
<feature type="binding site" evidence="11 12">
    <location>
        <begin position="80"/>
        <end position="81"/>
    </location>
    <ligand>
        <name>FAD</name>
        <dbReference type="ChEBI" id="CHEBI:57692"/>
    </ligand>
</feature>
<evidence type="ECO:0000256" key="3">
    <source>
        <dbReference type="ARBA" id="ARBA00022630"/>
    </source>
</evidence>
<dbReference type="InterPro" id="IPR037117">
    <property type="entry name" value="Dihydroorotate_DH_ele_sf"/>
</dbReference>
<evidence type="ECO:0000256" key="11">
    <source>
        <dbReference type="HAMAP-Rule" id="MF_01211"/>
    </source>
</evidence>
<dbReference type="Pfam" id="PF10418">
    <property type="entry name" value="DHODB_Fe-S_bind"/>
    <property type="match status" value="1"/>
</dbReference>
<evidence type="ECO:0000256" key="9">
    <source>
        <dbReference type="ARBA" id="ARBA00023004"/>
    </source>
</evidence>
<keyword evidence="5 11" id="KW-0479">Metal-binding</keyword>
<keyword evidence="2 11" id="KW-0813">Transport</keyword>
<keyword evidence="7 11" id="KW-0665">Pyrimidine biosynthesis</keyword>
<evidence type="ECO:0000256" key="4">
    <source>
        <dbReference type="ARBA" id="ARBA00022714"/>
    </source>
</evidence>
<comment type="subunit">
    <text evidence="11">Heterotetramer of 2 PyrK and 2 PyrD type B subunits.</text>
</comment>
<dbReference type="Proteomes" id="UP000189670">
    <property type="component" value="Unassembled WGS sequence"/>
</dbReference>
<evidence type="ECO:0000313" key="15">
    <source>
        <dbReference type="EMBL" id="ETR73131.1"/>
    </source>
</evidence>
<dbReference type="InterPro" id="IPR019480">
    <property type="entry name" value="Dihydroorotate_DH_Fe-S-bd"/>
</dbReference>
<dbReference type="Gene3D" id="2.40.30.10">
    <property type="entry name" value="Translation factors"/>
    <property type="match status" value="1"/>
</dbReference>
<dbReference type="UniPathway" id="UPA00070">
    <property type="reaction ID" value="UER00945"/>
</dbReference>
<dbReference type="Gene3D" id="2.10.240.10">
    <property type="entry name" value="Dihydroorotate dehydrogenase, electron transfer subunit"/>
    <property type="match status" value="1"/>
</dbReference>
<comment type="cofactor">
    <cofactor evidence="13">
        <name>[2Fe-2S] cluster</name>
        <dbReference type="ChEBI" id="CHEBI:190135"/>
    </cofactor>
    <text evidence="13">Binds 1 [2Fe-2S] cluster per subunit.</text>
</comment>
<comment type="cofactor">
    <cofactor evidence="11">
        <name>[2Fe-2S] cluster</name>
        <dbReference type="ChEBI" id="CHEBI:190135"/>
    </cofactor>
    <text evidence="11">Binds 1 [2Fe-2S] cluster per subunit.</text>
</comment>
<keyword evidence="9 11" id="KW-0408">Iron</keyword>
<proteinExistence type="inferred from homology"/>
<evidence type="ECO:0000256" key="5">
    <source>
        <dbReference type="ARBA" id="ARBA00022723"/>
    </source>
</evidence>
<dbReference type="GO" id="GO:0051537">
    <property type="term" value="F:2 iron, 2 sulfur cluster binding"/>
    <property type="evidence" value="ECO:0007669"/>
    <property type="project" value="UniProtKB-KW"/>
</dbReference>
<keyword evidence="8 11" id="KW-0249">Electron transport</keyword>
<evidence type="ECO:0000256" key="8">
    <source>
        <dbReference type="ARBA" id="ARBA00022982"/>
    </source>
</evidence>
<dbReference type="SUPFAM" id="SSF63380">
    <property type="entry name" value="Riboflavin synthase domain-like"/>
    <property type="match status" value="1"/>
</dbReference>
<keyword evidence="3 11" id="KW-0285">Flavoprotein</keyword>
<organism evidence="15 16">
    <name type="scientific">Candidatus Magnetoglobus multicellularis str. Araruama</name>
    <dbReference type="NCBI Taxonomy" id="890399"/>
    <lineage>
        <taxon>Bacteria</taxon>
        <taxon>Pseudomonadati</taxon>
        <taxon>Thermodesulfobacteriota</taxon>
        <taxon>Desulfobacteria</taxon>
        <taxon>Desulfobacterales</taxon>
        <taxon>Desulfobacteraceae</taxon>
        <taxon>Candidatus Magnetoglobus</taxon>
    </lineage>
</organism>
<dbReference type="AlphaFoldDB" id="A0A1V1PE28"/>
<dbReference type="Gene3D" id="3.40.50.80">
    <property type="entry name" value="Nucleotide-binding domain of ferredoxin-NADP reductase (FNR) module"/>
    <property type="match status" value="1"/>
</dbReference>
<feature type="binding site" evidence="11 12">
    <location>
        <begin position="53"/>
        <end position="56"/>
    </location>
    <ligand>
        <name>FAD</name>
        <dbReference type="ChEBI" id="CHEBI:57692"/>
    </ligand>
</feature>
<sequence>MIYQHKVKVARNTHVQGSYYQMAVKWGNDFNKPIPGQFVMIRMPENSALLLRRPFSIHCLGVNTQGYCGFELLYKVVGKGTHALSQYVSNQWIDILGPLGNGFKIKDTTKSAILISGGIGVAPMFFLLSELLNNGTQCHVINGGRTKEDILRTVVFKIMGVHPHIYTDDGSVGTKGLATDGLEAYLQTQVADQIYACGPVPMLDKVTEIAKKFRIPCQLSLESHMACGMGACLGCAMPSNDFSKPYYHVCVDGPVFDVDLESNAAGCIQKLA</sequence>
<dbReference type="GO" id="GO:0044205">
    <property type="term" value="P:'de novo' UMP biosynthetic process"/>
    <property type="evidence" value="ECO:0007669"/>
    <property type="project" value="UniProtKB-UniRule"/>
</dbReference>
<reference evidence="16" key="1">
    <citation type="submission" date="2012-11" db="EMBL/GenBank/DDBJ databases">
        <authorList>
            <person name="Lucero-Rivera Y.E."/>
            <person name="Tovar-Ramirez D."/>
        </authorList>
    </citation>
    <scope>NUCLEOTIDE SEQUENCE [LARGE SCALE GENOMIC DNA]</scope>
    <source>
        <strain evidence="16">Araruama</strain>
    </source>
</reference>
<dbReference type="InterPro" id="IPR017938">
    <property type="entry name" value="Riboflavin_synthase-like_b-brl"/>
</dbReference>
<dbReference type="PANTHER" id="PTHR43513">
    <property type="entry name" value="DIHYDROOROTATE DEHYDROGENASE B (NAD(+)), ELECTRON TRANSFER SUBUNIT"/>
    <property type="match status" value="1"/>
</dbReference>
<accession>A0A1V1PE28</accession>
<feature type="binding site" evidence="11 13">
    <location>
        <position position="250"/>
    </location>
    <ligand>
        <name>[2Fe-2S] cluster</name>
        <dbReference type="ChEBI" id="CHEBI:190135"/>
    </ligand>
</feature>